<dbReference type="EMBL" id="SCHB01000003">
    <property type="protein sequence ID" value="TBW72618.1"/>
    <property type="molecule type" value="Genomic_DNA"/>
</dbReference>
<keyword evidence="2" id="KW-0436">Ligase</keyword>
<proteinExistence type="predicted"/>
<dbReference type="InterPro" id="IPR042099">
    <property type="entry name" value="ANL_N_sf"/>
</dbReference>
<sequence>MDITQIKQQMTNFITDGKSEDFPQMALTLFNFQFNHNLDYQKFCIAQGKTPQTVRQWQDIPAVPIDAFKQATFSAIPPEDAAYVFMTSGTTRGIKGKNYHLDLDVYDLAMTKFFKQKVMPQIERIDMGILFPSPNDMPHSSLAHYLEVVKQQFGTSLSDTFINQQGIQFESVVQSLRHAEAQGTPYALLGASYSLVHFLDYLADHGLYFKLPKDSFIFDTGGYKNQSRDVPQSEFYSTLEKRFGVPKDKCINMYGVTELSTQFYDDGNAVSPSIKHGPHWCRSRIVNPLTLEPVPNGEKGVLIHYDLANYNSVAAIMMEDIGEARNDGFILHGRTEGALAKGCSLAVESFLNTMK</sequence>
<feature type="domain" description="Acyl-protein synthetase LuxE" evidence="1">
    <location>
        <begin position="16"/>
        <end position="323"/>
    </location>
</feature>
<dbReference type="GeneID" id="58090946"/>
<dbReference type="Pfam" id="PF04443">
    <property type="entry name" value="LuxE"/>
    <property type="match status" value="1"/>
</dbReference>
<dbReference type="InterPro" id="IPR007534">
    <property type="entry name" value="LuxE"/>
</dbReference>
<evidence type="ECO:0000313" key="3">
    <source>
        <dbReference type="Proteomes" id="UP000293637"/>
    </source>
</evidence>
<dbReference type="RefSeq" id="WP_002460757.1">
    <property type="nucleotide sequence ID" value="NZ_AP021848.1"/>
</dbReference>
<dbReference type="OMA" id="METGGMK"/>
<gene>
    <name evidence="2" type="ORF">EQ812_06485</name>
</gene>
<comment type="caution">
    <text evidence="2">The sequence shown here is derived from an EMBL/GenBank/DDBJ whole genome shotgun (WGS) entry which is preliminary data.</text>
</comment>
<dbReference type="GO" id="GO:0047474">
    <property type="term" value="F:long-chain fatty acid--protein ligase activity"/>
    <property type="evidence" value="ECO:0007669"/>
    <property type="project" value="InterPro"/>
</dbReference>
<organism evidence="2 3">
    <name type="scientific">Staphylococcus lugdunensis</name>
    <dbReference type="NCBI Taxonomy" id="28035"/>
    <lineage>
        <taxon>Bacteria</taxon>
        <taxon>Bacillati</taxon>
        <taxon>Bacillota</taxon>
        <taxon>Bacilli</taxon>
        <taxon>Bacillales</taxon>
        <taxon>Staphylococcaceae</taxon>
        <taxon>Staphylococcus</taxon>
    </lineage>
</organism>
<protein>
    <submittedName>
        <fullName evidence="2">Long-chain fatty acid--CoA ligase</fullName>
    </submittedName>
</protein>
<dbReference type="Proteomes" id="UP000293637">
    <property type="component" value="Unassembled WGS sequence"/>
</dbReference>
<evidence type="ECO:0000259" key="1">
    <source>
        <dbReference type="Pfam" id="PF04443"/>
    </source>
</evidence>
<name>A0A292DHU8_STALU</name>
<evidence type="ECO:0000313" key="2">
    <source>
        <dbReference type="EMBL" id="TBW72618.1"/>
    </source>
</evidence>
<reference evidence="2 3" key="1">
    <citation type="journal article" date="2019" name="Sci. Transl. Med.">
        <title>Quorum sensing between bacterial species on the skin protects against epidermal injury in atopic dermatitis.</title>
        <authorList>
            <person name="Williams M.R."/>
        </authorList>
    </citation>
    <scope>NUCLEOTIDE SEQUENCE [LARGE SCALE GENOMIC DNA]</scope>
    <source>
        <strain evidence="2 3">E7</strain>
    </source>
</reference>
<dbReference type="GO" id="GO:0008218">
    <property type="term" value="P:bioluminescence"/>
    <property type="evidence" value="ECO:0007669"/>
    <property type="project" value="InterPro"/>
</dbReference>
<dbReference type="Gene3D" id="3.40.50.12780">
    <property type="entry name" value="N-terminal domain of ligase-like"/>
    <property type="match status" value="1"/>
</dbReference>
<accession>A0A292DHU8</accession>
<dbReference type="AlphaFoldDB" id="A0A292DHU8"/>